<dbReference type="SUPFAM" id="SSF55347">
    <property type="entry name" value="Glyceraldehyde-3-phosphate dehydrogenase-like, C-terminal domain"/>
    <property type="match status" value="1"/>
</dbReference>
<dbReference type="Proteomes" id="UP000000428">
    <property type="component" value="Chromosome"/>
</dbReference>
<dbReference type="Pfam" id="PF01408">
    <property type="entry name" value="GFO_IDH_MocA"/>
    <property type="match status" value="1"/>
</dbReference>
<feature type="region of interest" description="Disordered" evidence="1">
    <location>
        <begin position="443"/>
        <end position="480"/>
    </location>
</feature>
<protein>
    <submittedName>
        <fullName evidence="4">Oxidoreductase</fullName>
    </submittedName>
</protein>
<proteinExistence type="predicted"/>
<dbReference type="Pfam" id="PF22725">
    <property type="entry name" value="GFO_IDH_MocA_C3"/>
    <property type="match status" value="1"/>
</dbReference>
<dbReference type="Gene3D" id="3.30.360.10">
    <property type="entry name" value="Dihydrodipicolinate Reductase, domain 2"/>
    <property type="match status" value="1"/>
</dbReference>
<feature type="domain" description="GFO/IDH/MocA-like oxidoreductase" evidence="3">
    <location>
        <begin position="216"/>
        <end position="336"/>
    </location>
</feature>
<reference evidence="4 5" key="3">
    <citation type="journal article" date="2014" name="J. Ind. Microbiol. Biotechnol.">
        <title>Genome mining of the Streptomyces avermitilis genome and development of genome-minimized hosts for heterologous expression of biosynthetic gene clusters.</title>
        <authorList>
            <person name="Ikeda H."/>
            <person name="Shin-ya K."/>
            <person name="Omura S."/>
        </authorList>
    </citation>
    <scope>NUCLEOTIDE SEQUENCE [LARGE SCALE GENOMIC DNA]</scope>
    <source>
        <strain evidence="5">ATCC 31267 / DSM 46492 / JCM 5070 / NBRC 14893 / NCIMB 12804 / NRRL 8165 / MA-4680</strain>
    </source>
</reference>
<dbReference type="InterPro" id="IPR055170">
    <property type="entry name" value="GFO_IDH_MocA-like_dom"/>
</dbReference>
<feature type="compositionally biased region" description="Polar residues" evidence="1">
    <location>
        <begin position="465"/>
        <end position="480"/>
    </location>
</feature>
<reference evidence="4 5" key="2">
    <citation type="journal article" date="2003" name="Nat. Biotechnol.">
        <title>Complete genome sequence and comparative analysis of the industrial microorganism Streptomyces avermitilis.</title>
        <authorList>
            <person name="Ikeda H."/>
            <person name="Ishikawa J."/>
            <person name="Hanamoto A."/>
            <person name="Shinose M."/>
            <person name="Kikuchi H."/>
            <person name="Shiba T."/>
            <person name="Sakaki Y."/>
            <person name="Hattori M."/>
            <person name="Omura S."/>
        </authorList>
    </citation>
    <scope>NUCLEOTIDE SEQUENCE [LARGE SCALE GENOMIC DNA]</scope>
    <source>
        <strain evidence="5">ATCC 31267 / DSM 46492 / JCM 5070 / NBRC 14893 / NCIMB 12804 / NRRL 8165 / MA-4680</strain>
    </source>
</reference>
<evidence type="ECO:0000313" key="5">
    <source>
        <dbReference type="Proteomes" id="UP000000428"/>
    </source>
</evidence>
<feature type="domain" description="Gfo/Idh/MocA-like oxidoreductase N-terminal" evidence="2">
    <location>
        <begin position="83"/>
        <end position="190"/>
    </location>
</feature>
<reference evidence="4 5" key="1">
    <citation type="journal article" date="2001" name="Proc. Natl. Acad. Sci. U.S.A.">
        <title>Genome sequence of an industrial microorganism Streptomyces avermitilis: deducing the ability of producing secondary metabolites.</title>
        <authorList>
            <person name="Omura S."/>
            <person name="Ikeda H."/>
            <person name="Ishikawa J."/>
            <person name="Hanamoto A."/>
            <person name="Takahashi C."/>
            <person name="Shinose M."/>
            <person name="Takahashi Y."/>
            <person name="Horikawa H."/>
            <person name="Nakazawa H."/>
            <person name="Osonoe T."/>
            <person name="Kikuchi H."/>
            <person name="Shiba T."/>
            <person name="Sakaki Y."/>
            <person name="Hattori M."/>
        </authorList>
    </citation>
    <scope>NUCLEOTIDE SEQUENCE [LARGE SCALE GENOMIC DNA]</scope>
    <source>
        <strain evidence="5">ATCC 31267 / DSM 46492 / JCM 5070 / NBRC 14893 / NCIMB 12804 / NRRL 8165 / MA-4680</strain>
    </source>
</reference>
<dbReference type="eggNOG" id="COG0673">
    <property type="taxonomic scope" value="Bacteria"/>
</dbReference>
<dbReference type="PANTHER" id="PTHR43249:SF1">
    <property type="entry name" value="D-GLUCOSIDE 3-DEHYDROGENASE"/>
    <property type="match status" value="1"/>
</dbReference>
<accession>Q827A3</accession>
<evidence type="ECO:0000313" key="4">
    <source>
        <dbReference type="EMBL" id="BAC74733.1"/>
    </source>
</evidence>
<dbReference type="InterPro" id="IPR036291">
    <property type="entry name" value="NAD(P)-bd_dom_sf"/>
</dbReference>
<feature type="compositionally biased region" description="Low complexity" evidence="1">
    <location>
        <begin position="1"/>
        <end position="49"/>
    </location>
</feature>
<feature type="region of interest" description="Disordered" evidence="1">
    <location>
        <begin position="1"/>
        <end position="76"/>
    </location>
</feature>
<dbReference type="InterPro" id="IPR052515">
    <property type="entry name" value="Gfo/Idh/MocA_Oxidoreductase"/>
</dbReference>
<dbReference type="Gene3D" id="3.40.50.720">
    <property type="entry name" value="NAD(P)-binding Rossmann-like Domain"/>
    <property type="match status" value="1"/>
</dbReference>
<dbReference type="EMBL" id="BA000030">
    <property type="protein sequence ID" value="BAC74733.1"/>
    <property type="molecule type" value="Genomic_DNA"/>
</dbReference>
<dbReference type="AlphaFoldDB" id="Q827A3"/>
<evidence type="ECO:0000256" key="1">
    <source>
        <dbReference type="SAM" id="MobiDB-lite"/>
    </source>
</evidence>
<dbReference type="SUPFAM" id="SSF51735">
    <property type="entry name" value="NAD(P)-binding Rossmann-fold domains"/>
    <property type="match status" value="1"/>
</dbReference>
<keyword evidence="5" id="KW-1185">Reference proteome</keyword>
<dbReference type="KEGG" id="sma:SAVERM_7022"/>
<gene>
    <name evidence="4" type="ORF">SAVERM_7022</name>
</gene>
<dbReference type="InterPro" id="IPR000683">
    <property type="entry name" value="Gfo/Idh/MocA-like_OxRdtase_N"/>
</dbReference>
<dbReference type="HOGENOM" id="CLU_023194_1_0_11"/>
<feature type="compositionally biased region" description="Pro residues" evidence="1">
    <location>
        <begin position="57"/>
        <end position="74"/>
    </location>
</feature>
<sequence length="480" mass="50728">MLITSMPTARTASTSTANTASASTARTAPTSTAHDTSTSTAHDTSTPTARDATSPEPSSPPDSRPNPTPYPNRPAAPLAGRRIRAALIGTGAIGGGSHLPALATLAEEGETEIVAAVDINADAITAFCAEHGIPHAYTDLDRMLQEQRPDLVSICTPPTLHREQTLAALRAGAWVWCEKPPVPTLADFDAIESQEGTDGGPYAAIVFQHRFGSGARHVRRLLAEQALGRPLVAHCQTTWYRNTAYYAVPWRGRWQTEGGGPAMGHGIHQMDLLLDLLGPWSEVRAMAGRLVHDVETEDVSTALVRFENGAMATVVNSVLSPDEVSRIRIDCERATVELTHLYGHSNANWRITPAPDVPEEEAAAWRDFGADVPSSHLAQLRELVASMRAQARPRSSGADGRTSLELITALYKSAFTDTTVRAGAIGPGDPYYTALHGGAPGWAPVGFTGSQSADSQSAGSRPAGTGSTVNDSASSKEVPA</sequence>
<organism evidence="4 5">
    <name type="scientific">Streptomyces avermitilis (strain ATCC 31267 / DSM 46492 / JCM 5070 / NBRC 14893 / NCIMB 12804 / NRRL 8165 / MA-4680)</name>
    <dbReference type="NCBI Taxonomy" id="227882"/>
    <lineage>
        <taxon>Bacteria</taxon>
        <taxon>Bacillati</taxon>
        <taxon>Actinomycetota</taxon>
        <taxon>Actinomycetes</taxon>
        <taxon>Kitasatosporales</taxon>
        <taxon>Streptomycetaceae</taxon>
        <taxon>Streptomyces</taxon>
    </lineage>
</organism>
<name>Q827A3_STRAW</name>
<feature type="compositionally biased region" description="Low complexity" evidence="1">
    <location>
        <begin position="449"/>
        <end position="460"/>
    </location>
</feature>
<dbReference type="GO" id="GO:0000166">
    <property type="term" value="F:nucleotide binding"/>
    <property type="evidence" value="ECO:0007669"/>
    <property type="project" value="InterPro"/>
</dbReference>
<evidence type="ECO:0000259" key="2">
    <source>
        <dbReference type="Pfam" id="PF01408"/>
    </source>
</evidence>
<dbReference type="PANTHER" id="PTHR43249">
    <property type="entry name" value="UDP-N-ACETYL-2-AMINO-2-DEOXY-D-GLUCURONATE OXIDASE"/>
    <property type="match status" value="1"/>
</dbReference>
<evidence type="ECO:0000259" key="3">
    <source>
        <dbReference type="Pfam" id="PF22725"/>
    </source>
</evidence>